<feature type="domain" description="HTH lysR-type" evidence="5">
    <location>
        <begin position="1"/>
        <end position="49"/>
    </location>
</feature>
<evidence type="ECO:0000256" key="3">
    <source>
        <dbReference type="ARBA" id="ARBA00023125"/>
    </source>
</evidence>
<dbReference type="GO" id="GO:0006351">
    <property type="term" value="P:DNA-templated transcription"/>
    <property type="evidence" value="ECO:0007669"/>
    <property type="project" value="TreeGrafter"/>
</dbReference>
<reference evidence="6" key="2">
    <citation type="submission" date="2020-09" db="EMBL/GenBank/DDBJ databases">
        <authorList>
            <person name="Sun Q."/>
            <person name="Zhou Y."/>
        </authorList>
    </citation>
    <scope>NUCLEOTIDE SEQUENCE</scope>
    <source>
        <strain evidence="6">CGMCC 1.10998</strain>
    </source>
</reference>
<dbReference type="SUPFAM" id="SSF46785">
    <property type="entry name" value="Winged helix' DNA-binding domain"/>
    <property type="match status" value="1"/>
</dbReference>
<dbReference type="InterPro" id="IPR036390">
    <property type="entry name" value="WH_DNA-bd_sf"/>
</dbReference>
<dbReference type="PANTHER" id="PTHR30537">
    <property type="entry name" value="HTH-TYPE TRANSCRIPTIONAL REGULATOR"/>
    <property type="match status" value="1"/>
</dbReference>
<accession>A0A916XCL9</accession>
<keyword evidence="4" id="KW-0804">Transcription</keyword>
<dbReference type="InterPro" id="IPR058163">
    <property type="entry name" value="LysR-type_TF_proteobact-type"/>
</dbReference>
<dbReference type="InterPro" id="IPR000847">
    <property type="entry name" value="LysR_HTH_N"/>
</dbReference>
<organism evidence="6 7">
    <name type="scientific">Undibacterium terreum</name>
    <dbReference type="NCBI Taxonomy" id="1224302"/>
    <lineage>
        <taxon>Bacteria</taxon>
        <taxon>Pseudomonadati</taxon>
        <taxon>Pseudomonadota</taxon>
        <taxon>Betaproteobacteria</taxon>
        <taxon>Burkholderiales</taxon>
        <taxon>Oxalobacteraceae</taxon>
        <taxon>Undibacterium</taxon>
    </lineage>
</organism>
<dbReference type="Proteomes" id="UP000637423">
    <property type="component" value="Unassembled WGS sequence"/>
</dbReference>
<evidence type="ECO:0000313" key="7">
    <source>
        <dbReference type="Proteomes" id="UP000637423"/>
    </source>
</evidence>
<evidence type="ECO:0000256" key="4">
    <source>
        <dbReference type="ARBA" id="ARBA00023163"/>
    </source>
</evidence>
<comment type="caution">
    <text evidence="6">The sequence shown here is derived from an EMBL/GenBank/DDBJ whole genome shotgun (WGS) entry which is preliminary data.</text>
</comment>
<keyword evidence="7" id="KW-1185">Reference proteome</keyword>
<dbReference type="Pfam" id="PF00126">
    <property type="entry name" value="HTH_1"/>
    <property type="match status" value="1"/>
</dbReference>
<evidence type="ECO:0000256" key="1">
    <source>
        <dbReference type="ARBA" id="ARBA00009437"/>
    </source>
</evidence>
<protein>
    <submittedName>
        <fullName evidence="6">LysR family transcriptional regulator</fullName>
    </submittedName>
</protein>
<evidence type="ECO:0000313" key="6">
    <source>
        <dbReference type="EMBL" id="GGC61998.1"/>
    </source>
</evidence>
<dbReference type="PANTHER" id="PTHR30537:SF21">
    <property type="entry name" value="HTH-TYPE TRANSCRIPTIONAL REGULATOR SINR-RELATED"/>
    <property type="match status" value="1"/>
</dbReference>
<keyword evidence="2" id="KW-0805">Transcription regulation</keyword>
<reference evidence="6" key="1">
    <citation type="journal article" date="2014" name="Int. J. Syst. Evol. Microbiol.">
        <title>Complete genome sequence of Corynebacterium casei LMG S-19264T (=DSM 44701T), isolated from a smear-ripened cheese.</title>
        <authorList>
            <consortium name="US DOE Joint Genome Institute (JGI-PGF)"/>
            <person name="Walter F."/>
            <person name="Albersmeier A."/>
            <person name="Kalinowski J."/>
            <person name="Ruckert C."/>
        </authorList>
    </citation>
    <scope>NUCLEOTIDE SEQUENCE</scope>
    <source>
        <strain evidence="6">CGMCC 1.10998</strain>
    </source>
</reference>
<dbReference type="Pfam" id="PF03466">
    <property type="entry name" value="LysR_substrate"/>
    <property type="match status" value="1"/>
</dbReference>
<proteinExistence type="inferred from homology"/>
<dbReference type="EMBL" id="BMED01000001">
    <property type="protein sequence ID" value="GGC61998.1"/>
    <property type="molecule type" value="Genomic_DNA"/>
</dbReference>
<dbReference type="GO" id="GO:0043565">
    <property type="term" value="F:sequence-specific DNA binding"/>
    <property type="evidence" value="ECO:0007669"/>
    <property type="project" value="TreeGrafter"/>
</dbReference>
<dbReference type="AlphaFoldDB" id="A0A916XCL9"/>
<dbReference type="Gene3D" id="1.10.10.10">
    <property type="entry name" value="Winged helix-like DNA-binding domain superfamily/Winged helix DNA-binding domain"/>
    <property type="match status" value="1"/>
</dbReference>
<comment type="similarity">
    <text evidence="1">Belongs to the LysR transcriptional regulatory family.</text>
</comment>
<dbReference type="CDD" id="cd08422">
    <property type="entry name" value="PBP2_CrgA_like"/>
    <property type="match status" value="1"/>
</dbReference>
<sequence>MDAAALGSFSAAGRKQGLSPAASSACIQRLEASLKVKLFERTTRNLRLTEEGEVYRLYGQQVLDLMNEADHALQQGKGLVQGTVTISAPSDLGRNLLLDDLHQFRSMHPDVRFVLTLTDGTQNLVQEGIDLAIRYGQPADSSMVARPLFANRRVICAAPACVERYGMPATPQQLAELPTLVLTTAQWTVNEWRYRECGEDGVDGGTKSVRLSNTQQSNDGEVIRKWALQGYGFARKSWLDVGGDVLAGRLVTVLDDFFADSVPLNILYHQNRFQAPRVRLLVEFLQQRFEKRAAELPWPTAR</sequence>
<dbReference type="GO" id="GO:0003700">
    <property type="term" value="F:DNA-binding transcription factor activity"/>
    <property type="evidence" value="ECO:0007669"/>
    <property type="project" value="InterPro"/>
</dbReference>
<dbReference type="InterPro" id="IPR036388">
    <property type="entry name" value="WH-like_DNA-bd_sf"/>
</dbReference>
<evidence type="ECO:0000256" key="2">
    <source>
        <dbReference type="ARBA" id="ARBA00023015"/>
    </source>
</evidence>
<evidence type="ECO:0000259" key="5">
    <source>
        <dbReference type="PROSITE" id="PS50931"/>
    </source>
</evidence>
<gene>
    <name evidence="6" type="ORF">GCM10011396_06090</name>
</gene>
<dbReference type="Gene3D" id="3.40.190.290">
    <property type="match status" value="1"/>
</dbReference>
<dbReference type="SUPFAM" id="SSF53850">
    <property type="entry name" value="Periplasmic binding protein-like II"/>
    <property type="match status" value="1"/>
</dbReference>
<dbReference type="PROSITE" id="PS50931">
    <property type="entry name" value="HTH_LYSR"/>
    <property type="match status" value="1"/>
</dbReference>
<name>A0A916XCL9_9BURK</name>
<dbReference type="InterPro" id="IPR005119">
    <property type="entry name" value="LysR_subst-bd"/>
</dbReference>
<keyword evidence="3" id="KW-0238">DNA-binding</keyword>